<organism evidence="1 2">
    <name type="scientific">Methylophaga frappieri (strain ATCC BAA-2434 / DSM 25690 / JAM7)</name>
    <dbReference type="NCBI Taxonomy" id="754477"/>
    <lineage>
        <taxon>Bacteria</taxon>
        <taxon>Pseudomonadati</taxon>
        <taxon>Pseudomonadota</taxon>
        <taxon>Gammaproteobacteria</taxon>
        <taxon>Thiotrichales</taxon>
        <taxon>Piscirickettsiaceae</taxon>
        <taxon>Methylophaga</taxon>
    </lineage>
</organism>
<sequence>MFPEFGGCFMLGGHGKDSFTFGIAWIRGVHSIRRVMMSG</sequence>
<protein>
    <submittedName>
        <fullName evidence="1">Uncharacterized protein</fullName>
    </submittedName>
</protein>
<evidence type="ECO:0000313" key="1">
    <source>
        <dbReference type="EMBL" id="AFJ01210.1"/>
    </source>
</evidence>
<keyword evidence="2" id="KW-1185">Reference proteome</keyword>
<dbReference type="EMBL" id="CP003380">
    <property type="protein sequence ID" value="AFJ01210.1"/>
    <property type="molecule type" value="Genomic_DNA"/>
</dbReference>
<dbReference type="HOGENOM" id="CLU_3312559_0_0_6"/>
<reference evidence="1 2" key="1">
    <citation type="journal article" date="2012" name="J. Bacteriol.">
        <title>Complete genome sequences of Methylophaga sp. strain JAM1 and Methylophaga sp. strain JAM7.</title>
        <authorList>
            <person name="Villeneuve C."/>
            <person name="Martineau C."/>
            <person name="Mauffrey F."/>
            <person name="Villemur R."/>
        </authorList>
    </citation>
    <scope>NUCLEOTIDE SEQUENCE [LARGE SCALE GENOMIC DNA]</scope>
    <source>
        <strain evidence="1 2">JAM7</strain>
    </source>
</reference>
<dbReference type="AlphaFoldDB" id="I1YE67"/>
<accession>I1YE67</accession>
<name>I1YE67_METFJ</name>
<proteinExistence type="predicted"/>
<dbReference type="KEGG" id="mec:Q7C_25"/>
<evidence type="ECO:0000313" key="2">
    <source>
        <dbReference type="Proteomes" id="UP000009145"/>
    </source>
</evidence>
<gene>
    <name evidence="1" type="ordered locus">Q7C_25</name>
</gene>
<dbReference type="Proteomes" id="UP000009145">
    <property type="component" value="Chromosome"/>
</dbReference>
<dbReference type="PATRIC" id="fig|754477.3.peg.26"/>
<dbReference type="STRING" id="754477.Q7C_25"/>